<dbReference type="EMBL" id="JACHMH010000001">
    <property type="protein sequence ID" value="MBB4676274.1"/>
    <property type="molecule type" value="Genomic_DNA"/>
</dbReference>
<dbReference type="SUPFAM" id="SSF54427">
    <property type="entry name" value="NTF2-like"/>
    <property type="match status" value="1"/>
</dbReference>
<reference evidence="2 3" key="1">
    <citation type="submission" date="2020-08" db="EMBL/GenBank/DDBJ databases">
        <title>Sequencing the genomes of 1000 actinobacteria strains.</title>
        <authorList>
            <person name="Klenk H.-P."/>
        </authorList>
    </citation>
    <scope>NUCLEOTIDE SEQUENCE [LARGE SCALE GENOMIC DNA]</scope>
    <source>
        <strain evidence="2 3">DSM 44230</strain>
    </source>
</reference>
<dbReference type="Gene3D" id="3.10.450.50">
    <property type="match status" value="1"/>
</dbReference>
<protein>
    <recommendedName>
        <fullName evidence="1">SnoaL-like domain-containing protein</fullName>
    </recommendedName>
</protein>
<sequence>MSLATERYRAAGEAGDLEGVLATLAEDVVLHSPLTMRVRFVGKGEVRAVLRVALRELKGLRYRSDVGDERVRVLVHTATVGGQEVEETARVEVNDEGLISSITLSVRPLPGLTALMAAFGGPIARELGKPWWVVALLTLAGKPLAFLTRVGDRRLVPLATPDRG</sequence>
<dbReference type="Pfam" id="PF12680">
    <property type="entry name" value="SnoaL_2"/>
    <property type="match status" value="1"/>
</dbReference>
<gene>
    <name evidence="2" type="ORF">HNR67_002392</name>
</gene>
<keyword evidence="3" id="KW-1185">Reference proteome</keyword>
<dbReference type="InterPro" id="IPR037401">
    <property type="entry name" value="SnoaL-like"/>
</dbReference>
<evidence type="ECO:0000313" key="2">
    <source>
        <dbReference type="EMBL" id="MBB4676274.1"/>
    </source>
</evidence>
<name>A0A7W7C826_9PSEU</name>
<organism evidence="2 3">
    <name type="scientific">Crossiella cryophila</name>
    <dbReference type="NCBI Taxonomy" id="43355"/>
    <lineage>
        <taxon>Bacteria</taxon>
        <taxon>Bacillati</taxon>
        <taxon>Actinomycetota</taxon>
        <taxon>Actinomycetes</taxon>
        <taxon>Pseudonocardiales</taxon>
        <taxon>Pseudonocardiaceae</taxon>
        <taxon>Crossiella</taxon>
    </lineage>
</organism>
<dbReference type="RefSeq" id="WP_185002120.1">
    <property type="nucleotide sequence ID" value="NZ_BAAAUI010000029.1"/>
</dbReference>
<accession>A0A7W7C826</accession>
<dbReference type="AlphaFoldDB" id="A0A7W7C826"/>
<proteinExistence type="predicted"/>
<feature type="domain" description="SnoaL-like" evidence="1">
    <location>
        <begin position="6"/>
        <end position="99"/>
    </location>
</feature>
<dbReference type="Proteomes" id="UP000533598">
    <property type="component" value="Unassembled WGS sequence"/>
</dbReference>
<evidence type="ECO:0000313" key="3">
    <source>
        <dbReference type="Proteomes" id="UP000533598"/>
    </source>
</evidence>
<comment type="caution">
    <text evidence="2">The sequence shown here is derived from an EMBL/GenBank/DDBJ whole genome shotgun (WGS) entry which is preliminary data.</text>
</comment>
<evidence type="ECO:0000259" key="1">
    <source>
        <dbReference type="Pfam" id="PF12680"/>
    </source>
</evidence>
<dbReference type="InterPro" id="IPR032710">
    <property type="entry name" value="NTF2-like_dom_sf"/>
</dbReference>